<accession>A0ABP8ZII1</accession>
<sequence length="237" mass="24234">MRRALHTRLGLPGLAVIGVLLTGCADTGEMPAEPADDRAVSSAQPAPRTPAPAQRRGLEACGQTPPAGRVVRSGYGLDYSSGSIHVAVTPYAGPGAACVEFAKSGADDPQVPPDTLLFTFAAPNGEGAQVEFDTVALTGGVLPPLGNGYVPKVGPLDYPINARVGASIGGTYYFADQCAVLLRTVTAEGASGRFDCAAAATRAANPFAPSDDVDYNLDDTVPPPPTAVLSGWFSVKH</sequence>
<organism evidence="2 3">
    <name type="scientific">Gordonia alkaliphila</name>
    <dbReference type="NCBI Taxonomy" id="1053547"/>
    <lineage>
        <taxon>Bacteria</taxon>
        <taxon>Bacillati</taxon>
        <taxon>Actinomycetota</taxon>
        <taxon>Actinomycetes</taxon>
        <taxon>Mycobacteriales</taxon>
        <taxon>Gordoniaceae</taxon>
        <taxon>Gordonia</taxon>
    </lineage>
</organism>
<evidence type="ECO:0000256" key="1">
    <source>
        <dbReference type="SAM" id="MobiDB-lite"/>
    </source>
</evidence>
<protein>
    <recommendedName>
        <fullName evidence="4">Lipoprotein</fullName>
    </recommendedName>
</protein>
<dbReference type="RefSeq" id="WP_345314296.1">
    <property type="nucleotide sequence ID" value="NZ_BAABIE010000019.1"/>
</dbReference>
<name>A0ABP8ZII1_9ACTN</name>
<evidence type="ECO:0000313" key="3">
    <source>
        <dbReference type="Proteomes" id="UP001500822"/>
    </source>
</evidence>
<proteinExistence type="predicted"/>
<reference evidence="3" key="1">
    <citation type="journal article" date="2019" name="Int. J. Syst. Evol. Microbiol.">
        <title>The Global Catalogue of Microorganisms (GCM) 10K type strain sequencing project: providing services to taxonomists for standard genome sequencing and annotation.</title>
        <authorList>
            <consortium name="The Broad Institute Genomics Platform"/>
            <consortium name="The Broad Institute Genome Sequencing Center for Infectious Disease"/>
            <person name="Wu L."/>
            <person name="Ma J."/>
        </authorList>
    </citation>
    <scope>NUCLEOTIDE SEQUENCE [LARGE SCALE GENOMIC DNA]</scope>
    <source>
        <strain evidence="3">JCM 18077</strain>
    </source>
</reference>
<gene>
    <name evidence="2" type="ORF">GCM10023217_32440</name>
</gene>
<feature type="compositionally biased region" description="Low complexity" evidence="1">
    <location>
        <begin position="43"/>
        <end position="55"/>
    </location>
</feature>
<dbReference type="Proteomes" id="UP001500822">
    <property type="component" value="Unassembled WGS sequence"/>
</dbReference>
<keyword evidence="3" id="KW-1185">Reference proteome</keyword>
<evidence type="ECO:0008006" key="4">
    <source>
        <dbReference type="Google" id="ProtNLM"/>
    </source>
</evidence>
<dbReference type="EMBL" id="BAABIE010000019">
    <property type="protein sequence ID" value="GAA4757688.1"/>
    <property type="molecule type" value="Genomic_DNA"/>
</dbReference>
<dbReference type="PROSITE" id="PS51257">
    <property type="entry name" value="PROKAR_LIPOPROTEIN"/>
    <property type="match status" value="1"/>
</dbReference>
<feature type="region of interest" description="Disordered" evidence="1">
    <location>
        <begin position="28"/>
        <end position="65"/>
    </location>
</feature>
<comment type="caution">
    <text evidence="2">The sequence shown here is derived from an EMBL/GenBank/DDBJ whole genome shotgun (WGS) entry which is preliminary data.</text>
</comment>
<evidence type="ECO:0000313" key="2">
    <source>
        <dbReference type="EMBL" id="GAA4757688.1"/>
    </source>
</evidence>